<dbReference type="PANTHER" id="PTHR39600">
    <property type="entry name" value="PEPTIDASE INHIBITOR I78 FAMILY PROTEIN"/>
    <property type="match status" value="1"/>
</dbReference>
<dbReference type="EMBL" id="KZ559117">
    <property type="protein sequence ID" value="PLB42610.1"/>
    <property type="molecule type" value="Genomic_DNA"/>
</dbReference>
<proteinExistence type="predicted"/>
<dbReference type="GeneID" id="36527594"/>
<dbReference type="InterPro" id="IPR021719">
    <property type="entry name" value="Prot_inh_I78"/>
</dbReference>
<dbReference type="OrthoDB" id="10013825at2759"/>
<evidence type="ECO:0000313" key="2">
    <source>
        <dbReference type="Proteomes" id="UP000234585"/>
    </source>
</evidence>
<accession>A0A2I2FPR4</accession>
<organism evidence="1 2">
    <name type="scientific">Aspergillus candidus</name>
    <dbReference type="NCBI Taxonomy" id="41067"/>
    <lineage>
        <taxon>Eukaryota</taxon>
        <taxon>Fungi</taxon>
        <taxon>Dikarya</taxon>
        <taxon>Ascomycota</taxon>
        <taxon>Pezizomycotina</taxon>
        <taxon>Eurotiomycetes</taxon>
        <taxon>Eurotiomycetidae</taxon>
        <taxon>Eurotiales</taxon>
        <taxon>Aspergillaceae</taxon>
        <taxon>Aspergillus</taxon>
        <taxon>Aspergillus subgen. Circumdati</taxon>
    </lineage>
</organism>
<gene>
    <name evidence="1" type="ORF">BDW47DRAFT_97491</name>
</gene>
<dbReference type="AlphaFoldDB" id="A0A2I2FPR4"/>
<name>A0A2I2FPR4_ASPCN</name>
<evidence type="ECO:0000313" key="1">
    <source>
        <dbReference type="EMBL" id="PLB42610.1"/>
    </source>
</evidence>
<keyword evidence="2" id="KW-1185">Reference proteome</keyword>
<dbReference type="PANTHER" id="PTHR39600:SF1">
    <property type="entry name" value="PEPTIDASE INHIBITOR I78 FAMILY PROTEIN"/>
    <property type="match status" value="1"/>
</dbReference>
<reference evidence="1 2" key="1">
    <citation type="submission" date="2017-12" db="EMBL/GenBank/DDBJ databases">
        <authorList>
            <consortium name="DOE Joint Genome Institute"/>
            <person name="Haridas S."/>
            <person name="Kjaerbolling I."/>
            <person name="Vesth T.C."/>
            <person name="Frisvad J.C."/>
            <person name="Nybo J.L."/>
            <person name="Theobald S."/>
            <person name="Kuo A."/>
            <person name="Bowyer P."/>
            <person name="Matsuda Y."/>
            <person name="Mondo S."/>
            <person name="Lyhne E.K."/>
            <person name="Kogle M.E."/>
            <person name="Clum A."/>
            <person name="Lipzen A."/>
            <person name="Salamov A."/>
            <person name="Ngan C.Y."/>
            <person name="Daum C."/>
            <person name="Chiniquy J."/>
            <person name="Barry K."/>
            <person name="LaButti K."/>
            <person name="Simmons B.A."/>
            <person name="Magnuson J.K."/>
            <person name="Mortensen U.H."/>
            <person name="Larsen T.O."/>
            <person name="Grigoriev I.V."/>
            <person name="Baker S.E."/>
            <person name="Andersen M.R."/>
            <person name="Nordberg H.P."/>
            <person name="Cantor M.N."/>
            <person name="Hua S.X."/>
        </authorList>
    </citation>
    <scope>NUCLEOTIDE SEQUENCE [LARGE SCALE GENOMIC DNA]</scope>
    <source>
        <strain evidence="1 2">CBS 102.13</strain>
    </source>
</reference>
<dbReference type="Proteomes" id="UP000234585">
    <property type="component" value="Unassembled WGS sequence"/>
</dbReference>
<dbReference type="Pfam" id="PF11720">
    <property type="entry name" value="Inhibitor_I78"/>
    <property type="match status" value="1"/>
</dbReference>
<protein>
    <submittedName>
        <fullName evidence="1">Uncharacterized protein</fullName>
    </submittedName>
</protein>
<sequence>MRSHIPFLAVRNIRHCRSIPHHTSIHIPSRSAISTRMSGELEKWKQTLVGKKYVEGGASAESDNTFSEATLPEKKRIVNPGMFLTMDFQKDRLNVHLDDNKVCTKVTMG</sequence>
<dbReference type="STRING" id="41067.A0A2I2FPR4"/>
<dbReference type="Gene3D" id="3.30.10.10">
    <property type="entry name" value="Trypsin Inhibitor V, subunit A"/>
    <property type="match status" value="1"/>
</dbReference>
<dbReference type="RefSeq" id="XP_024676622.1">
    <property type="nucleotide sequence ID" value="XM_024820434.1"/>
</dbReference>